<sequence>MNQVKRKFQASSSGGPGKKFRKPGGDDFQHDPSSFEEELALLEKIQAEEPGSSDYTDSSSGRAFSGESSWKRPDAPTLDVQKDAVVFQQLDLEHYLGKQLAGMPGSHQPVTPIIRMFGISQAGNSILCHIHGFMPYFYVPAPQDFKREHCGQFRDALNKAVLADMRSNKDNLTQSVLDVDVMDKESMYGYNGNRKSPFLKITVALPRLVAPAKRLLESGFSVPPLYPLRGYQSYESNIDFEIRMWNMTGRDGTVSLIKVCQNILSPLIHFLLDVDIFLFKVHGRQQSHRLQLDRNTAGQYRLRQDDAKVSHCQIEIESPSITSSVIWQRETGRGSLRLGSSVLISNVPEGKSQPLRVGRFPFFSRIKDTKNVIKDSTFQSKQMGKRENKNINLPGRVQLDLLQILVRDYKLRSYTLNAVSYHFLKEQKEDVQHSIITDLQNGNEQTRRRLAVYCLKDAMLPIRLLEKLMCIINYMEMARDGVP</sequence>
<dbReference type="GO" id="GO:0045004">
    <property type="term" value="P:DNA replication proofreading"/>
    <property type="evidence" value="ECO:0007669"/>
    <property type="project" value="TreeGrafter"/>
</dbReference>
<comment type="caution">
    <text evidence="7">The sequence shown here is derived from an EMBL/GenBank/DDBJ whole genome shotgun (WGS) entry which is preliminary data.</text>
</comment>
<dbReference type="InterPro" id="IPR006133">
    <property type="entry name" value="DNA-dir_DNA_pol_B_exonuc"/>
</dbReference>
<dbReference type="InterPro" id="IPR012337">
    <property type="entry name" value="RNaseH-like_sf"/>
</dbReference>
<comment type="catalytic activity">
    <reaction evidence="3">
        <text>DNA(n) + a 2'-deoxyribonucleoside 5'-triphosphate = DNA(n+1) + diphosphate</text>
        <dbReference type="Rhea" id="RHEA:22508"/>
        <dbReference type="Rhea" id="RHEA-COMP:17339"/>
        <dbReference type="Rhea" id="RHEA-COMP:17340"/>
        <dbReference type="ChEBI" id="CHEBI:33019"/>
        <dbReference type="ChEBI" id="CHEBI:61560"/>
        <dbReference type="ChEBI" id="CHEBI:173112"/>
        <dbReference type="EC" id="2.7.7.7"/>
    </reaction>
</comment>
<dbReference type="InterPro" id="IPR036397">
    <property type="entry name" value="RNaseH_sf"/>
</dbReference>
<proteinExistence type="predicted"/>
<accession>A0A2G8JPS1</accession>
<feature type="region of interest" description="Disordered" evidence="4">
    <location>
        <begin position="1"/>
        <end position="75"/>
    </location>
</feature>
<dbReference type="Pfam" id="PF03104">
    <property type="entry name" value="DNA_pol_B_exo1"/>
    <property type="match status" value="1"/>
</dbReference>
<dbReference type="Proteomes" id="UP000230750">
    <property type="component" value="Unassembled WGS sequence"/>
</dbReference>
<dbReference type="FunFam" id="3.30.342.10:FF:000003">
    <property type="entry name" value="DNA polymerase"/>
    <property type="match status" value="1"/>
</dbReference>
<dbReference type="SUPFAM" id="SSF53098">
    <property type="entry name" value="Ribonuclease H-like"/>
    <property type="match status" value="2"/>
</dbReference>
<name>A0A2G8JPS1_STIJA</name>
<dbReference type="Pfam" id="PF24055">
    <property type="entry name" value="POL3_N"/>
    <property type="match status" value="1"/>
</dbReference>
<dbReference type="Gene3D" id="3.30.420.10">
    <property type="entry name" value="Ribonuclease H-like superfamily/Ribonuclease H"/>
    <property type="match status" value="1"/>
</dbReference>
<dbReference type="Gene3D" id="3.30.342.10">
    <property type="entry name" value="DNA Polymerase, chain B, domain 1"/>
    <property type="match status" value="1"/>
</dbReference>
<dbReference type="PANTHER" id="PTHR10322">
    <property type="entry name" value="DNA POLYMERASE CATALYTIC SUBUNIT"/>
    <property type="match status" value="1"/>
</dbReference>
<evidence type="ECO:0000256" key="4">
    <source>
        <dbReference type="SAM" id="MobiDB-lite"/>
    </source>
</evidence>
<keyword evidence="8" id="KW-1185">Reference proteome</keyword>
<dbReference type="GO" id="GO:0003676">
    <property type="term" value="F:nucleic acid binding"/>
    <property type="evidence" value="ECO:0007669"/>
    <property type="project" value="InterPro"/>
</dbReference>
<evidence type="ECO:0000256" key="3">
    <source>
        <dbReference type="ARBA" id="ARBA00049244"/>
    </source>
</evidence>
<dbReference type="InterPro" id="IPR056435">
    <property type="entry name" value="DPOD/Z_N"/>
</dbReference>
<dbReference type="PANTHER" id="PTHR10322:SF23">
    <property type="entry name" value="DNA POLYMERASE DELTA CATALYTIC SUBUNIT"/>
    <property type="match status" value="1"/>
</dbReference>
<organism evidence="7 8">
    <name type="scientific">Stichopus japonicus</name>
    <name type="common">Sea cucumber</name>
    <dbReference type="NCBI Taxonomy" id="307972"/>
    <lineage>
        <taxon>Eukaryota</taxon>
        <taxon>Metazoa</taxon>
        <taxon>Echinodermata</taxon>
        <taxon>Eleutherozoa</taxon>
        <taxon>Echinozoa</taxon>
        <taxon>Holothuroidea</taxon>
        <taxon>Aspidochirotacea</taxon>
        <taxon>Aspidochirotida</taxon>
        <taxon>Stichopodidae</taxon>
        <taxon>Apostichopus</taxon>
    </lineage>
</organism>
<feature type="compositionally biased region" description="Low complexity" evidence="4">
    <location>
        <begin position="58"/>
        <end position="68"/>
    </location>
</feature>
<dbReference type="AlphaFoldDB" id="A0A2G8JPS1"/>
<dbReference type="GO" id="GO:0043625">
    <property type="term" value="C:delta DNA polymerase complex"/>
    <property type="evidence" value="ECO:0007669"/>
    <property type="project" value="TreeGrafter"/>
</dbReference>
<evidence type="ECO:0000313" key="7">
    <source>
        <dbReference type="EMBL" id="PIK37764.1"/>
    </source>
</evidence>
<dbReference type="GO" id="GO:0006297">
    <property type="term" value="P:nucleotide-excision repair, DNA gap filling"/>
    <property type="evidence" value="ECO:0007669"/>
    <property type="project" value="TreeGrafter"/>
</dbReference>
<dbReference type="STRING" id="307972.A0A2G8JPS1"/>
<protein>
    <recommendedName>
        <fullName evidence="1">DNA polymerase delta catalytic subunit</fullName>
    </recommendedName>
    <alternativeName>
        <fullName evidence="2">3'-5' exodeoxyribonuclease</fullName>
    </alternativeName>
</protein>
<evidence type="ECO:0000256" key="1">
    <source>
        <dbReference type="ARBA" id="ARBA00024411"/>
    </source>
</evidence>
<dbReference type="GO" id="GO:0003887">
    <property type="term" value="F:DNA-directed DNA polymerase activity"/>
    <property type="evidence" value="ECO:0007669"/>
    <property type="project" value="UniProtKB-EC"/>
</dbReference>
<dbReference type="OrthoDB" id="2414538at2759"/>
<evidence type="ECO:0000259" key="6">
    <source>
        <dbReference type="Pfam" id="PF24055"/>
    </source>
</evidence>
<dbReference type="InterPro" id="IPR050240">
    <property type="entry name" value="DNA_pol_type-B"/>
</dbReference>
<reference evidence="7 8" key="1">
    <citation type="journal article" date="2017" name="PLoS Biol.">
        <title>The sea cucumber genome provides insights into morphological evolution and visceral regeneration.</title>
        <authorList>
            <person name="Zhang X."/>
            <person name="Sun L."/>
            <person name="Yuan J."/>
            <person name="Sun Y."/>
            <person name="Gao Y."/>
            <person name="Zhang L."/>
            <person name="Li S."/>
            <person name="Dai H."/>
            <person name="Hamel J.F."/>
            <person name="Liu C."/>
            <person name="Yu Y."/>
            <person name="Liu S."/>
            <person name="Lin W."/>
            <person name="Guo K."/>
            <person name="Jin S."/>
            <person name="Xu P."/>
            <person name="Storey K.B."/>
            <person name="Huan P."/>
            <person name="Zhang T."/>
            <person name="Zhou Y."/>
            <person name="Zhang J."/>
            <person name="Lin C."/>
            <person name="Li X."/>
            <person name="Xing L."/>
            <person name="Huo D."/>
            <person name="Sun M."/>
            <person name="Wang L."/>
            <person name="Mercier A."/>
            <person name="Li F."/>
            <person name="Yang H."/>
            <person name="Xiang J."/>
        </authorList>
    </citation>
    <scope>NUCLEOTIDE SEQUENCE [LARGE SCALE GENOMIC DNA]</scope>
    <source>
        <strain evidence="7">Shaxun</strain>
        <tissue evidence="7">Muscle</tissue>
    </source>
</reference>
<dbReference type="GO" id="GO:0008296">
    <property type="term" value="F:3'-5'-DNA exonuclease activity"/>
    <property type="evidence" value="ECO:0007669"/>
    <property type="project" value="TreeGrafter"/>
</dbReference>
<dbReference type="GO" id="GO:0006287">
    <property type="term" value="P:base-excision repair, gap-filling"/>
    <property type="evidence" value="ECO:0007669"/>
    <property type="project" value="TreeGrafter"/>
</dbReference>
<evidence type="ECO:0000259" key="5">
    <source>
        <dbReference type="Pfam" id="PF03104"/>
    </source>
</evidence>
<dbReference type="EMBL" id="MRZV01001454">
    <property type="protein sequence ID" value="PIK37764.1"/>
    <property type="molecule type" value="Genomic_DNA"/>
</dbReference>
<feature type="domain" description="DNA polymerase delta/zeta catalytic subunit N-terminal" evidence="6">
    <location>
        <begin position="132"/>
        <end position="209"/>
    </location>
</feature>
<evidence type="ECO:0000313" key="8">
    <source>
        <dbReference type="Proteomes" id="UP000230750"/>
    </source>
</evidence>
<feature type="domain" description="DNA-directed DNA polymerase family B exonuclease" evidence="5">
    <location>
        <begin position="354"/>
        <end position="419"/>
    </location>
</feature>
<evidence type="ECO:0000256" key="2">
    <source>
        <dbReference type="ARBA" id="ARBA00042791"/>
    </source>
</evidence>
<gene>
    <name evidence="7" type="ORF">BSL78_25404</name>
</gene>